<keyword evidence="2" id="KW-1003">Cell membrane</keyword>
<dbReference type="RefSeq" id="WP_284358476.1">
    <property type="nucleotide sequence ID" value="NZ_BPFZ01000001.1"/>
</dbReference>
<reference evidence="7" key="1">
    <citation type="submission" date="2021-05" db="EMBL/GenBank/DDBJ databases">
        <authorList>
            <person name="Tanabe Y."/>
        </authorList>
    </citation>
    <scope>NUCLEOTIDE SEQUENCE</scope>
    <source>
        <strain evidence="7">BOTRYCO-1</strain>
    </source>
</reference>
<keyword evidence="3 6" id="KW-0812">Transmembrane</keyword>
<evidence type="ECO:0000256" key="2">
    <source>
        <dbReference type="ARBA" id="ARBA00022475"/>
    </source>
</evidence>
<evidence type="ECO:0000256" key="5">
    <source>
        <dbReference type="ARBA" id="ARBA00023136"/>
    </source>
</evidence>
<feature type="transmembrane region" description="Helical" evidence="6">
    <location>
        <begin position="281"/>
        <end position="299"/>
    </location>
</feature>
<feature type="transmembrane region" description="Helical" evidence="6">
    <location>
        <begin position="9"/>
        <end position="32"/>
    </location>
</feature>
<dbReference type="Pfam" id="PF03739">
    <property type="entry name" value="LptF_LptG"/>
    <property type="match status" value="1"/>
</dbReference>
<accession>A0ABQ4PSP7</accession>
<keyword evidence="8" id="KW-1185">Reference proteome</keyword>
<dbReference type="InterPro" id="IPR005495">
    <property type="entry name" value="LptG/LptF_permease"/>
</dbReference>
<dbReference type="PANTHER" id="PTHR33529">
    <property type="entry name" value="SLR0882 PROTEIN-RELATED"/>
    <property type="match status" value="1"/>
</dbReference>
<gene>
    <name evidence="7" type="ORF">PsB1_0160</name>
</gene>
<evidence type="ECO:0000313" key="7">
    <source>
        <dbReference type="EMBL" id="GIU66006.1"/>
    </source>
</evidence>
<feature type="transmembrane region" description="Helical" evidence="6">
    <location>
        <begin position="63"/>
        <end position="81"/>
    </location>
</feature>
<feature type="transmembrane region" description="Helical" evidence="6">
    <location>
        <begin position="337"/>
        <end position="360"/>
    </location>
</feature>
<proteinExistence type="predicted"/>
<comment type="subcellular location">
    <subcellularLocation>
        <location evidence="1">Cell membrane</location>
        <topology evidence="1">Multi-pass membrane protein</topology>
    </subcellularLocation>
</comment>
<keyword evidence="5 6" id="KW-0472">Membrane</keyword>
<reference evidence="7" key="2">
    <citation type="journal article" date="2023" name="ISME Commun">
        <title>Characterization of a bloom-associated alphaproteobacterial lineage, 'Candidatus Phycosocius': insights into freshwater algal-bacterial interactions.</title>
        <authorList>
            <person name="Tanabe Y."/>
            <person name="Yamaguchi H."/>
            <person name="Yoshida M."/>
            <person name="Kai A."/>
            <person name="Okazaki Y."/>
        </authorList>
    </citation>
    <scope>NUCLEOTIDE SEQUENCE</scope>
    <source>
        <strain evidence="7">BOTRYCO-1</strain>
    </source>
</reference>
<evidence type="ECO:0000256" key="6">
    <source>
        <dbReference type="SAM" id="Phobius"/>
    </source>
</evidence>
<keyword evidence="4 6" id="KW-1133">Transmembrane helix</keyword>
<dbReference type="Proteomes" id="UP001161064">
    <property type="component" value="Unassembled WGS sequence"/>
</dbReference>
<evidence type="ECO:0000313" key="8">
    <source>
        <dbReference type="Proteomes" id="UP001161064"/>
    </source>
</evidence>
<feature type="transmembrane region" description="Helical" evidence="6">
    <location>
        <begin position="102"/>
        <end position="126"/>
    </location>
</feature>
<evidence type="ECO:0000256" key="4">
    <source>
        <dbReference type="ARBA" id="ARBA00022989"/>
    </source>
</evidence>
<evidence type="ECO:0000256" key="3">
    <source>
        <dbReference type="ARBA" id="ARBA00022692"/>
    </source>
</evidence>
<feature type="transmembrane region" description="Helical" evidence="6">
    <location>
        <begin position="308"/>
        <end position="325"/>
    </location>
</feature>
<evidence type="ECO:0000256" key="1">
    <source>
        <dbReference type="ARBA" id="ARBA00004651"/>
    </source>
</evidence>
<name>A0ABQ4PSP7_9PROT</name>
<dbReference type="EMBL" id="BPFZ01000001">
    <property type="protein sequence ID" value="GIU66006.1"/>
    <property type="molecule type" value="Genomic_DNA"/>
</dbReference>
<organism evidence="7 8">
    <name type="scientific">Candidatus Phycosocius spiralis</name>
    <dbReference type="NCBI Taxonomy" id="2815099"/>
    <lineage>
        <taxon>Bacteria</taxon>
        <taxon>Pseudomonadati</taxon>
        <taxon>Pseudomonadota</taxon>
        <taxon>Alphaproteobacteria</taxon>
        <taxon>Caulobacterales</taxon>
        <taxon>Caulobacterales incertae sedis</taxon>
        <taxon>Candidatus Phycosocius</taxon>
    </lineage>
</organism>
<dbReference type="PANTHER" id="PTHR33529:SF2">
    <property type="entry name" value="LIPOPOLYSACCHARIDE EXPORT SYSTEM PERMEASE PROTEIN LPTG"/>
    <property type="match status" value="1"/>
</dbReference>
<sequence length="364" mass="39399">MLFSRLDRYIFSQTLMGILVAAGGVCLSIILVDIVEQLRNLSGLAHATLTTALKFTLMRTPGILELALPFAVLVGSIVTFMRLARSSQIVALRASGVSTWRFLSPVAVLAALLGLFAIGILSPAAARLNLAYETQLQAISMVSATRTGVGPNSMLWLRDRSEQNYYTVAASSGSDGKYEKVTFFVFRQTDGSFLARYDAQTGYRTHQGWTLKSGIETSIGKPSQFFLERFFPIMAEPIDENRTHEAAIRAIPVWDLPGTARNAEAGGGSAQRYWLHFHRKLALPLALVSMAMIAAVLSLNSERFGQRAIMAAAAIAAGLVVYFVNDISGALATAGYASSWIAAWCPPFAALFIALATISFREDG</sequence>
<comment type="caution">
    <text evidence="7">The sequence shown here is derived from an EMBL/GenBank/DDBJ whole genome shotgun (WGS) entry which is preliminary data.</text>
</comment>
<protein>
    <submittedName>
        <fullName evidence="7">LPS export ABC transporter permease LptG</fullName>
    </submittedName>
</protein>